<evidence type="ECO:0000313" key="2">
    <source>
        <dbReference type="Proteomes" id="UP000542342"/>
    </source>
</evidence>
<comment type="caution">
    <text evidence="1">The sequence shown here is derived from an EMBL/GenBank/DDBJ whole genome shotgun (WGS) entry which is preliminary data.</text>
</comment>
<accession>A0A7V9AA32</accession>
<protein>
    <recommendedName>
        <fullName evidence="3">DUF4926 domain-containing protein</fullName>
    </recommendedName>
</protein>
<proteinExistence type="predicted"/>
<dbReference type="AlphaFoldDB" id="A0A7V9AA32"/>
<sequence length="68" mass="7440">MTNATTHTRRLAPGTLVISVADGEPGRIIQVCTFRRNGLDAYSYVVETAAGREIWHADEVVLPVADEE</sequence>
<keyword evidence="2" id="KW-1185">Reference proteome</keyword>
<dbReference type="RefSeq" id="WP_194536029.1">
    <property type="nucleotide sequence ID" value="NZ_JACEFB010000001.1"/>
</dbReference>
<evidence type="ECO:0000313" key="1">
    <source>
        <dbReference type="EMBL" id="MBA2224588.1"/>
    </source>
</evidence>
<dbReference type="Proteomes" id="UP000542342">
    <property type="component" value="Unassembled WGS sequence"/>
</dbReference>
<dbReference type="EMBL" id="JACEFB010000001">
    <property type="protein sequence ID" value="MBA2224588.1"/>
    <property type="molecule type" value="Genomic_DNA"/>
</dbReference>
<name>A0A7V9AA32_9BACT</name>
<reference evidence="1 2" key="1">
    <citation type="submission" date="2020-07" db="EMBL/GenBank/DDBJ databases">
        <title>Thermogemmata thermophila gen. nov., sp. nov., a novel moderate thermophilic planctomycete from a Kamchatka hot spring.</title>
        <authorList>
            <person name="Elcheninov A.G."/>
            <person name="Podosokorskaya O.A."/>
            <person name="Kovaleva O.L."/>
            <person name="Novikov A."/>
            <person name="Bonch-Osmolovskaya E.A."/>
            <person name="Toshchakov S.V."/>
            <person name="Kublanov I.V."/>
        </authorList>
    </citation>
    <scope>NUCLEOTIDE SEQUENCE [LARGE SCALE GENOMIC DNA]</scope>
    <source>
        <strain evidence="1 2">2918</strain>
    </source>
</reference>
<evidence type="ECO:0008006" key="3">
    <source>
        <dbReference type="Google" id="ProtNLM"/>
    </source>
</evidence>
<organism evidence="1 2">
    <name type="scientific">Thermogemmata fonticola</name>
    <dbReference type="NCBI Taxonomy" id="2755323"/>
    <lineage>
        <taxon>Bacteria</taxon>
        <taxon>Pseudomonadati</taxon>
        <taxon>Planctomycetota</taxon>
        <taxon>Planctomycetia</taxon>
        <taxon>Gemmatales</taxon>
        <taxon>Gemmataceae</taxon>
        <taxon>Thermogemmata</taxon>
    </lineage>
</organism>
<gene>
    <name evidence="1" type="ORF">H0921_00230</name>
</gene>